<comment type="similarity">
    <text evidence="6">Belongs to the ABC-4 integral membrane protein family.</text>
</comment>
<dbReference type="GO" id="GO:0005886">
    <property type="term" value="C:plasma membrane"/>
    <property type="evidence" value="ECO:0007669"/>
    <property type="project" value="UniProtKB-SubCell"/>
</dbReference>
<gene>
    <name evidence="10" type="ORF">FTW19_22255</name>
</gene>
<evidence type="ECO:0000256" key="7">
    <source>
        <dbReference type="SAM" id="Phobius"/>
    </source>
</evidence>
<feature type="transmembrane region" description="Helical" evidence="7">
    <location>
        <begin position="790"/>
        <end position="813"/>
    </location>
</feature>
<feature type="domain" description="ABC3 transporter permease C-terminal" evidence="8">
    <location>
        <begin position="389"/>
        <end position="508"/>
    </location>
</feature>
<keyword evidence="3 7" id="KW-0812">Transmembrane</keyword>
<accession>A0A5B9EFN4</accession>
<sequence length="917" mass="99572">MKFFARLRSTVVSLFRRSELASQIEEELRFHLEARADDLVRQGLSPAEAARQARMELGSANTHHDEVRRSLGVRWFDDLLADLRYAARILRKNPSFTAIAAGSLALAIGANTTIFSVANAALYERLGVPHPEQLRLLHLTGDKNVVVHASWGEWDKDDGGRSEFDSFSYPVYQQLRRDNTVLSEIFAFKNLGQANATIDGQARVVQVELVSGNLYEQIGIRPVVGRPIVSSDDGAPGTGAVAVISNALWRHSFGSDPNVVGKVITVNTLPITVIGVNPPSFTGAKSVQVSPDIFMPISMIPVLRAESARLGPILSSRLLFWINVMARTKPGISDEKARAALQVSLDAAIRSTMSPEADETLPTLEVTDGSRGLNFSGKHLAKPLNVLLVFVGLVLVLACANVANLMLARTLARQREMSVRLALGAGRSRILRQVITEGMLLSAAGGTLGLVAAYFGHSTLPRFLFNVWESQDLHIPFDWKIFAFTAVLTLLSGILFAALPAWAATRAEINSSLKEGAGTATRHRKALSGRAIVAFQVALSTLLLAGAGLFIRTLIHLNNIDPGFRADHLLLFEISPPSKSYPAPQDIALHHRLEDAIRVVPGVEDVALSDVVLIANSRSNANFNVEGRSRHNGSDENSDLANVGPDFFQVMRIPIVSGRAFTQQDAESPRATAVITQSAAKKFFPGENPIGKRFSTDDDPGRMIWYEIVGVCADVHYNSLRRKPEALHFDLYRQQHEIGGASYIVRTAMPPEAIVPSLRAAVQRIDKDLPLIDIRTQQEQIDATTQQERIFASLTVGFGVLALALACVGIYGIMTYTVAQRTSEIGIRLALGAQRARVRAMVLRESIWLTVIGIAAGLVSAVALGRLVKSMLFGLGPNDPISLTGAGLLLLAIAVTAAWIPAARASRIEPMEALRHD</sequence>
<dbReference type="InterPro" id="IPR050250">
    <property type="entry name" value="Macrolide_Exporter_MacB"/>
</dbReference>
<dbReference type="InterPro" id="IPR025857">
    <property type="entry name" value="MacB_PCD"/>
</dbReference>
<evidence type="ECO:0000256" key="5">
    <source>
        <dbReference type="ARBA" id="ARBA00023136"/>
    </source>
</evidence>
<organism evidence="10 11">
    <name type="scientific">Terriglobus albidus</name>
    <dbReference type="NCBI Taxonomy" id="1592106"/>
    <lineage>
        <taxon>Bacteria</taxon>
        <taxon>Pseudomonadati</taxon>
        <taxon>Acidobacteriota</taxon>
        <taxon>Terriglobia</taxon>
        <taxon>Terriglobales</taxon>
        <taxon>Acidobacteriaceae</taxon>
        <taxon>Terriglobus</taxon>
    </lineage>
</organism>
<comment type="subcellular location">
    <subcellularLocation>
        <location evidence="1">Cell membrane</location>
        <topology evidence="1">Multi-pass membrane protein</topology>
    </subcellularLocation>
</comment>
<feature type="transmembrane region" description="Helical" evidence="7">
    <location>
        <begin position="386"/>
        <end position="407"/>
    </location>
</feature>
<feature type="transmembrane region" description="Helical" evidence="7">
    <location>
        <begin position="880"/>
        <end position="902"/>
    </location>
</feature>
<evidence type="ECO:0000256" key="6">
    <source>
        <dbReference type="ARBA" id="ARBA00038076"/>
    </source>
</evidence>
<feature type="domain" description="MacB-like periplasmic core" evidence="9">
    <location>
        <begin position="97"/>
        <end position="342"/>
    </location>
</feature>
<evidence type="ECO:0000256" key="2">
    <source>
        <dbReference type="ARBA" id="ARBA00022475"/>
    </source>
</evidence>
<dbReference type="PANTHER" id="PTHR30572:SF4">
    <property type="entry name" value="ABC TRANSPORTER PERMEASE YTRF"/>
    <property type="match status" value="1"/>
</dbReference>
<keyword evidence="11" id="KW-1185">Reference proteome</keyword>
<dbReference type="AlphaFoldDB" id="A0A5B9EFN4"/>
<dbReference type="InterPro" id="IPR017800">
    <property type="entry name" value="ADOP"/>
</dbReference>
<protein>
    <submittedName>
        <fullName evidence="10">ABC transporter permease</fullName>
    </submittedName>
</protein>
<dbReference type="Proteomes" id="UP000321820">
    <property type="component" value="Chromosome"/>
</dbReference>
<evidence type="ECO:0000259" key="9">
    <source>
        <dbReference type="Pfam" id="PF12704"/>
    </source>
</evidence>
<keyword evidence="5 7" id="KW-0472">Membrane</keyword>
<dbReference type="EMBL" id="CP042806">
    <property type="protein sequence ID" value="QEE30464.1"/>
    <property type="molecule type" value="Genomic_DNA"/>
</dbReference>
<name>A0A5B9EFN4_9BACT</name>
<dbReference type="InterPro" id="IPR047928">
    <property type="entry name" value="Perm_prefix_1"/>
</dbReference>
<evidence type="ECO:0000313" key="10">
    <source>
        <dbReference type="EMBL" id="QEE30464.1"/>
    </source>
</evidence>
<evidence type="ECO:0000259" key="8">
    <source>
        <dbReference type="Pfam" id="PF02687"/>
    </source>
</evidence>
<dbReference type="PANTHER" id="PTHR30572">
    <property type="entry name" value="MEMBRANE COMPONENT OF TRANSPORTER-RELATED"/>
    <property type="match status" value="1"/>
</dbReference>
<feature type="transmembrane region" description="Helical" evidence="7">
    <location>
        <begin position="481"/>
        <end position="504"/>
    </location>
</feature>
<feature type="transmembrane region" description="Helical" evidence="7">
    <location>
        <begin position="847"/>
        <end position="868"/>
    </location>
</feature>
<feature type="transmembrane region" description="Helical" evidence="7">
    <location>
        <begin position="531"/>
        <end position="551"/>
    </location>
</feature>
<feature type="domain" description="ABC3 transporter permease C-terminal" evidence="8">
    <location>
        <begin position="798"/>
        <end position="910"/>
    </location>
</feature>
<dbReference type="NCBIfam" id="NF038403">
    <property type="entry name" value="perm_prefix_1"/>
    <property type="match status" value="1"/>
</dbReference>
<dbReference type="Pfam" id="PF02687">
    <property type="entry name" value="FtsX"/>
    <property type="match status" value="2"/>
</dbReference>
<proteinExistence type="inferred from homology"/>
<evidence type="ECO:0000256" key="1">
    <source>
        <dbReference type="ARBA" id="ARBA00004651"/>
    </source>
</evidence>
<feature type="transmembrane region" description="Helical" evidence="7">
    <location>
        <begin position="434"/>
        <end position="455"/>
    </location>
</feature>
<feature type="domain" description="MacB-like periplasmic core" evidence="9">
    <location>
        <begin position="596"/>
        <end position="714"/>
    </location>
</feature>
<dbReference type="GO" id="GO:0022857">
    <property type="term" value="F:transmembrane transporter activity"/>
    <property type="evidence" value="ECO:0007669"/>
    <property type="project" value="TreeGrafter"/>
</dbReference>
<reference evidence="10 11" key="1">
    <citation type="submission" date="2019-08" db="EMBL/GenBank/DDBJ databases">
        <title>Complete genome sequence of Terriglobus albidus strain ORNL.</title>
        <authorList>
            <person name="Podar M."/>
        </authorList>
    </citation>
    <scope>NUCLEOTIDE SEQUENCE [LARGE SCALE GENOMIC DNA]</scope>
    <source>
        <strain evidence="10 11">ORNL</strain>
    </source>
</reference>
<dbReference type="OrthoDB" id="101094at2"/>
<evidence type="ECO:0000256" key="4">
    <source>
        <dbReference type="ARBA" id="ARBA00022989"/>
    </source>
</evidence>
<dbReference type="KEGG" id="talb:FTW19_22255"/>
<keyword evidence="2" id="KW-1003">Cell membrane</keyword>
<keyword evidence="4 7" id="KW-1133">Transmembrane helix</keyword>
<evidence type="ECO:0000256" key="3">
    <source>
        <dbReference type="ARBA" id="ARBA00022692"/>
    </source>
</evidence>
<dbReference type="InterPro" id="IPR003838">
    <property type="entry name" value="ABC3_permease_C"/>
</dbReference>
<dbReference type="RefSeq" id="WP_147649777.1">
    <property type="nucleotide sequence ID" value="NZ_CP042806.1"/>
</dbReference>
<dbReference type="Pfam" id="PF12704">
    <property type="entry name" value="MacB_PCD"/>
    <property type="match status" value="2"/>
</dbReference>
<evidence type="ECO:0000313" key="11">
    <source>
        <dbReference type="Proteomes" id="UP000321820"/>
    </source>
</evidence>
<dbReference type="NCBIfam" id="TIGR03434">
    <property type="entry name" value="ADOP"/>
    <property type="match status" value="1"/>
</dbReference>